<comment type="caution">
    <text evidence="1">The sequence shown here is derived from an EMBL/GenBank/DDBJ whole genome shotgun (WGS) entry which is preliminary data.</text>
</comment>
<dbReference type="EMBL" id="JARBHB010000002">
    <property type="protein sequence ID" value="KAJ8893316.1"/>
    <property type="molecule type" value="Genomic_DNA"/>
</dbReference>
<evidence type="ECO:0000313" key="1">
    <source>
        <dbReference type="EMBL" id="KAJ8893316.1"/>
    </source>
</evidence>
<evidence type="ECO:0000313" key="2">
    <source>
        <dbReference type="Proteomes" id="UP001159363"/>
    </source>
</evidence>
<reference evidence="1 2" key="1">
    <citation type="submission" date="2023-02" db="EMBL/GenBank/DDBJ databases">
        <title>LHISI_Scaffold_Assembly.</title>
        <authorList>
            <person name="Stuart O.P."/>
            <person name="Cleave R."/>
            <person name="Magrath M.J.L."/>
            <person name="Mikheyev A.S."/>
        </authorList>
    </citation>
    <scope>NUCLEOTIDE SEQUENCE [LARGE SCALE GENOMIC DNA]</scope>
    <source>
        <strain evidence="1">Daus_M_001</strain>
        <tissue evidence="1">Leg muscle</tissue>
    </source>
</reference>
<name>A0ABQ9IAG9_9NEOP</name>
<dbReference type="Proteomes" id="UP001159363">
    <property type="component" value="Chromosome 2"/>
</dbReference>
<keyword evidence="2" id="KW-1185">Reference proteome</keyword>
<organism evidence="1 2">
    <name type="scientific">Dryococelus australis</name>
    <dbReference type="NCBI Taxonomy" id="614101"/>
    <lineage>
        <taxon>Eukaryota</taxon>
        <taxon>Metazoa</taxon>
        <taxon>Ecdysozoa</taxon>
        <taxon>Arthropoda</taxon>
        <taxon>Hexapoda</taxon>
        <taxon>Insecta</taxon>
        <taxon>Pterygota</taxon>
        <taxon>Neoptera</taxon>
        <taxon>Polyneoptera</taxon>
        <taxon>Phasmatodea</taxon>
        <taxon>Verophasmatodea</taxon>
        <taxon>Anareolatae</taxon>
        <taxon>Phasmatidae</taxon>
        <taxon>Eurycanthinae</taxon>
        <taxon>Dryococelus</taxon>
    </lineage>
</organism>
<protein>
    <submittedName>
        <fullName evidence="1">Uncharacterized protein</fullName>
    </submittedName>
</protein>
<sequence>MYSSDLYNSEQQVKCDCDVDSVDIDSARKTKITCYNCGKVDHCASCCSKCFDCTGLGHILDYSIGSKGIDNEVKNEQEQLVVAKIGQVKNACVQFTLQAMVNTGAYSCLVSQEFASWLLRAQLTLKHSFDRKSSWTQNFCVVPDLVCDAVPGLNILQETNAFIDCKNK</sequence>
<accession>A0ABQ9IAG9</accession>
<dbReference type="SUPFAM" id="SSF57756">
    <property type="entry name" value="Retrovirus zinc finger-like domains"/>
    <property type="match status" value="1"/>
</dbReference>
<proteinExistence type="predicted"/>
<dbReference type="InterPro" id="IPR036875">
    <property type="entry name" value="Znf_CCHC_sf"/>
</dbReference>
<gene>
    <name evidence="1" type="ORF">PR048_005907</name>
</gene>